<dbReference type="EMBL" id="LK056691">
    <property type="protein sequence ID" value="CDU25798.1"/>
    <property type="molecule type" value="Genomic_DNA"/>
</dbReference>
<dbReference type="SUPFAM" id="SSF53474">
    <property type="entry name" value="alpha/beta-Hydrolases"/>
    <property type="match status" value="1"/>
</dbReference>
<dbReference type="Gene3D" id="3.40.50.1820">
    <property type="entry name" value="alpha/beta hydrolase"/>
    <property type="match status" value="1"/>
</dbReference>
<evidence type="ECO:0000256" key="1">
    <source>
        <dbReference type="SAM" id="MobiDB-lite"/>
    </source>
</evidence>
<evidence type="ECO:0000313" key="3">
    <source>
        <dbReference type="EMBL" id="CDU25798.1"/>
    </source>
</evidence>
<feature type="region of interest" description="Disordered" evidence="1">
    <location>
        <begin position="150"/>
        <end position="218"/>
    </location>
</feature>
<proteinExistence type="predicted"/>
<dbReference type="Proteomes" id="UP000242770">
    <property type="component" value="Unassembled WGS sequence"/>
</dbReference>
<reference evidence="4" key="2">
    <citation type="submission" date="2014-06" db="EMBL/GenBank/DDBJ databases">
        <authorList>
            <person name="Berkman P.J."/>
        </authorList>
    </citation>
    <scope>NUCLEOTIDE SEQUENCE [LARGE SCALE GENOMIC DNA]</scope>
</reference>
<feature type="compositionally biased region" description="Polar residues" evidence="1">
    <location>
        <begin position="175"/>
        <end position="185"/>
    </location>
</feature>
<protein>
    <submittedName>
        <fullName evidence="2">Uncharacterized protein</fullName>
    </submittedName>
</protein>
<reference evidence="3" key="1">
    <citation type="submission" date="2014-06" db="EMBL/GenBank/DDBJ databases">
        <authorList>
            <person name="Ju J."/>
            <person name="Zhang J."/>
        </authorList>
    </citation>
    <scope>NUCLEOTIDE SEQUENCE</scope>
    <source>
        <strain evidence="3">SscI8</strain>
    </source>
</reference>
<sequence length="353" mass="37915">MTSKPTLPAPLAGSLQLYQGKPVELAYFDADPELAHSLVFLPGLTDAIGGLPYLPRLAECLRKHGFSLVQPQLTCHLGGYGQCTLEGDAQEIANCVAHLRSLPSKRNGKVVLMGHSTGCQEVIAYLLSSTRAANSLTTIDGGILQAPVSDREYYEKQRSEASEDDRDEMDRELQHATQLVQSGQGATLMPRKDTATSTLPTDPDDPPNDSAGASATTSGNTAAVLSLAMTAYRTWSLKAKGGHDDFFSSDLDNAVITSNKPGSRSMGRAIQNLQAGADQKSNHSPRILALIGEKDEYVPDGYQAVLLKRWTELLDPTGGFQATILKDANHRAEGQVATDHLLQLVDTFLAQLS</sequence>
<keyword evidence="4" id="KW-1185">Reference proteome</keyword>
<dbReference type="InterPro" id="IPR029058">
    <property type="entry name" value="AB_hydrolase_fold"/>
</dbReference>
<reference evidence="2" key="3">
    <citation type="submission" date="2014-06" db="EMBL/GenBank/DDBJ databases">
        <authorList>
            <person name="Berkman J.Paul."/>
        </authorList>
    </citation>
    <scope>NUCLEOTIDE SEQUENCE [LARGE SCALE GENOMIC DNA]</scope>
</reference>
<accession>A0A0F7RS23</accession>
<dbReference type="AlphaFoldDB" id="A0A0F7RS23"/>
<dbReference type="EMBL" id="CCFA01000277">
    <property type="protein sequence ID" value="CDR98720.1"/>
    <property type="molecule type" value="Genomic_DNA"/>
</dbReference>
<dbReference type="PANTHER" id="PTHR31591:SF1">
    <property type="entry name" value="UPF0613 PROTEIN PB24D3.06C"/>
    <property type="match status" value="1"/>
</dbReference>
<name>A0A0F7RS23_9BASI</name>
<dbReference type="PANTHER" id="PTHR31591">
    <property type="entry name" value="UPF0613 PROTEIN PB24D3.06C"/>
    <property type="match status" value="1"/>
</dbReference>
<dbReference type="Pfam" id="PF08538">
    <property type="entry name" value="DUF1749"/>
    <property type="match status" value="2"/>
</dbReference>
<feature type="compositionally biased region" description="Basic and acidic residues" evidence="1">
    <location>
        <begin position="150"/>
        <end position="161"/>
    </location>
</feature>
<dbReference type="InterPro" id="IPR013744">
    <property type="entry name" value="SidJ"/>
</dbReference>
<dbReference type="OrthoDB" id="10034502at2759"/>
<evidence type="ECO:0000313" key="2">
    <source>
        <dbReference type="EMBL" id="CDR98720.1"/>
    </source>
</evidence>
<evidence type="ECO:0000313" key="4">
    <source>
        <dbReference type="Proteomes" id="UP000242770"/>
    </source>
</evidence>
<organism evidence="2 4">
    <name type="scientific">Sporisorium scitamineum</name>
    <dbReference type="NCBI Taxonomy" id="49012"/>
    <lineage>
        <taxon>Eukaryota</taxon>
        <taxon>Fungi</taxon>
        <taxon>Dikarya</taxon>
        <taxon>Basidiomycota</taxon>
        <taxon>Ustilaginomycotina</taxon>
        <taxon>Ustilaginomycetes</taxon>
        <taxon>Ustilaginales</taxon>
        <taxon>Ustilaginaceae</taxon>
        <taxon>Sporisorium</taxon>
    </lineage>
</organism>
<gene>
    <name evidence="2" type="primary">SSCI05190.1</name>
    <name evidence="3" type="ORF">SPSC_05969</name>
</gene>